<dbReference type="RefSeq" id="WP_231624715.1">
    <property type="nucleotide sequence ID" value="NZ_CDMH01000014.1"/>
</dbReference>
<sequence length="672" mass="77480">MQGIYNEQFVKHAKIINKQKDNPQMITKRPNTPINLGDTSFRRKEIASDYKILLQGLQDLPLKWDIYNGSQELFYRYVLESGLIKPPEKDVAPAEQAKRARTYSNALVKIGFIDDKRALTPAGLAFLQNKIEPDFLENLLGLKADNLAFLRQLFKLGVYQGGCALYIYRAALALLLRHPQIPQDHFCKILLSLEPTQHAEQLTSIFDGYQRVVENKQDIDAFIDTLCTDSKEVHFANAPIKNTQFSTHFKNRKSQETTIFYWQFYQACLEFYHAKTPENLEKLHAISSDLAIIKAFGFGKPFFIESLISKENALFNAPNLQEFNRQFYEMYRHSKHHDLVQEYSDVLIRVFRVSGIISFSNGLVSLHQREVIQEIFSLENRIILHTQSLPPRMALSLQQDLTLIEILNLDQNALESLEKRIRAKYQIAPQISTKDFFKHQYDRQFEAKLASRYTDSQLCTLLGLFGDKKQHPQIQKEVTDNASVPTIFEYISALVWHRISGKDFNLRDSMKLSLDADGLPLSHAPGGDGDIIARHAEFDTMLEVTLMDQNAQKRGELEPVIRHGTNLTAQNNQQKRKSYVFFIADKLDTNVINLFRASAYIQLQHTRHKFSTQGVKIFALDTKQLSYLLEKKPDFEALIATIFKGYSYNNPKPIAHTWHKEIWQAIETLCTP</sequence>
<proteinExistence type="predicted"/>
<reference evidence="2" key="1">
    <citation type="submission" date="2014-12" db="EMBL/GenBank/DDBJ databases">
        <title>Whole genome sequences of four Staphylococcus schleiferi canine isolates.</title>
        <authorList>
            <person name="Misic A.M."/>
            <person name="Cain C."/>
            <person name="Morris D.O."/>
            <person name="Rankin S."/>
            <person name="Beiting D."/>
        </authorList>
    </citation>
    <scope>NUCLEOTIDE SEQUENCE</scope>
    <source>
        <strain evidence="1">ASB11</strain>
        <strain evidence="2">ASB13</strain>
        <strain evidence="3">ASB9</strain>
    </source>
</reference>
<dbReference type="Proteomes" id="UP000038622">
    <property type="component" value="Unassembled WGS sequence"/>
</dbReference>
<evidence type="ECO:0000313" key="4">
    <source>
        <dbReference type="Proteomes" id="UP000038622"/>
    </source>
</evidence>
<evidence type="ECO:0000313" key="1">
    <source>
        <dbReference type="EMBL" id="CRF41777.1"/>
    </source>
</evidence>
<dbReference type="AlphaFoldDB" id="A0A0K2X7X4"/>
<dbReference type="Proteomes" id="UP000045175">
    <property type="component" value="Unassembled WGS sequence"/>
</dbReference>
<dbReference type="InterPro" id="IPR018573">
    <property type="entry name" value="Restrct_endonuc_II_AlwI"/>
</dbReference>
<dbReference type="Gene3D" id="3.40.91.50">
    <property type="match status" value="1"/>
</dbReference>
<evidence type="ECO:0000313" key="3">
    <source>
        <dbReference type="EMBL" id="CRF43478.1"/>
    </source>
</evidence>
<reference evidence="5 6" key="3">
    <citation type="submission" date="2014-12" db="EMBL/GenBank/DDBJ databases">
        <authorList>
            <person name="Jaenicke S."/>
        </authorList>
    </citation>
    <scope>NUCLEOTIDE SEQUENCE [LARGE SCALE GENOMIC DNA]</scope>
</reference>
<dbReference type="EMBL" id="CDML01000053">
    <property type="protein sequence ID" value="CRF41777.1"/>
    <property type="molecule type" value="Genomic_DNA"/>
</dbReference>
<evidence type="ECO:0000313" key="5">
    <source>
        <dbReference type="Proteomes" id="UP000041394"/>
    </source>
</evidence>
<name>A0A0K2X7X4_9HELI</name>
<organism evidence="2 6">
    <name type="scientific">Helicobacter ailurogastricus</name>
    <dbReference type="NCBI Taxonomy" id="1578720"/>
    <lineage>
        <taxon>Bacteria</taxon>
        <taxon>Pseudomonadati</taxon>
        <taxon>Campylobacterota</taxon>
        <taxon>Epsilonproteobacteria</taxon>
        <taxon>Campylobacterales</taxon>
        <taxon>Helicobacteraceae</taxon>
        <taxon>Helicobacter</taxon>
    </lineage>
</organism>
<dbReference type="STRING" id="1578720.HAL011_15920"/>
<evidence type="ECO:0008006" key="7">
    <source>
        <dbReference type="Google" id="ProtNLM"/>
    </source>
</evidence>
<keyword evidence="4" id="KW-1185">Reference proteome</keyword>
<accession>A0A0K2X7X4</accession>
<protein>
    <recommendedName>
        <fullName evidence="7">AlwI restriction endonuclease</fullName>
    </recommendedName>
</protein>
<dbReference type="Pfam" id="PF09491">
    <property type="entry name" value="RE_AlwI"/>
    <property type="match status" value="1"/>
</dbReference>
<evidence type="ECO:0000313" key="2">
    <source>
        <dbReference type="EMBL" id="CRF42146.1"/>
    </source>
</evidence>
<dbReference type="EMBL" id="CDMN01000001">
    <property type="protein sequence ID" value="CRF43478.1"/>
    <property type="molecule type" value="Genomic_DNA"/>
</dbReference>
<gene>
    <name evidence="1" type="ORF">HAL011_15920</name>
    <name evidence="2" type="ORF">HAL013_03050</name>
    <name evidence="3" type="ORF">HAL09_00190</name>
</gene>
<evidence type="ECO:0000313" key="6">
    <source>
        <dbReference type="Proteomes" id="UP000045175"/>
    </source>
</evidence>
<reference evidence="4" key="2">
    <citation type="submission" date="2014-12" db="EMBL/GenBank/DDBJ databases">
        <authorList>
            <person name="Smet A."/>
        </authorList>
    </citation>
    <scope>NUCLEOTIDE SEQUENCE [LARGE SCALE GENOMIC DNA]</scope>
</reference>
<dbReference type="Proteomes" id="UP000041394">
    <property type="component" value="Unassembled WGS sequence"/>
</dbReference>
<dbReference type="EMBL" id="CDMH01000014">
    <property type="protein sequence ID" value="CRF42146.1"/>
    <property type="molecule type" value="Genomic_DNA"/>
</dbReference>